<comment type="catalytic activity">
    <reaction evidence="6 8">
        <text>dCMP + ATP = dCDP + ADP</text>
        <dbReference type="Rhea" id="RHEA:25094"/>
        <dbReference type="ChEBI" id="CHEBI:30616"/>
        <dbReference type="ChEBI" id="CHEBI:57566"/>
        <dbReference type="ChEBI" id="CHEBI:58593"/>
        <dbReference type="ChEBI" id="CHEBI:456216"/>
        <dbReference type="EC" id="2.7.4.25"/>
    </reaction>
</comment>
<organism evidence="10 11">
    <name type="scientific">[Eubacterium] hominis</name>
    <dbReference type="NCBI Taxonomy" id="2764325"/>
    <lineage>
        <taxon>Bacteria</taxon>
        <taxon>Bacillati</taxon>
        <taxon>Bacillota</taxon>
        <taxon>Erysipelotrichia</taxon>
        <taxon>Erysipelotrichales</taxon>
        <taxon>Erysipelotrichaceae</taxon>
        <taxon>Amedibacillus</taxon>
    </lineage>
</organism>
<keyword evidence="5 8" id="KW-0067">ATP-binding</keyword>
<dbReference type="InterPro" id="IPR011994">
    <property type="entry name" value="Cytidylate_kinase_dom"/>
</dbReference>
<evidence type="ECO:0000256" key="5">
    <source>
        <dbReference type="ARBA" id="ARBA00022840"/>
    </source>
</evidence>
<evidence type="ECO:0000256" key="6">
    <source>
        <dbReference type="ARBA" id="ARBA00047615"/>
    </source>
</evidence>
<dbReference type="GO" id="GO:0015949">
    <property type="term" value="P:nucleobase-containing small molecule interconversion"/>
    <property type="evidence" value="ECO:0007669"/>
    <property type="project" value="TreeGrafter"/>
</dbReference>
<proteinExistence type="inferred from homology"/>
<comment type="similarity">
    <text evidence="1 8">Belongs to the cytidylate kinase family. Type 1 subfamily.</text>
</comment>
<dbReference type="KEGG" id="ehn:H9Q80_17370"/>
<sequence>MNRINIAIDGPSAAGKSTISKLLAKELGYAHLDTGAMYRCVGYYSKVKGIDEHDEQALAAMIDDMQISFDSMGNVFINGEDVSKAIRTNDMSMRASSVSAHPMVREKLVEMQQKIAKDKGYILDGRDIGTVVLPDAEVKVYMIASVEARAKRRFKEYEEKHIEADYDEIYQDIEKRDYQDMNRKTSPLRKADDAKEIDTSDMTIEEVVSAIRNLIQPCIE</sequence>
<keyword evidence="2 8" id="KW-0808">Transferase</keyword>
<keyword evidence="3 8" id="KW-0547">Nucleotide-binding</keyword>
<evidence type="ECO:0000256" key="2">
    <source>
        <dbReference type="ARBA" id="ARBA00022679"/>
    </source>
</evidence>
<gene>
    <name evidence="8" type="primary">cmk</name>
    <name evidence="10" type="ORF">H9Q80_17370</name>
</gene>
<keyword evidence="8" id="KW-0963">Cytoplasm</keyword>
<dbReference type="AlphaFoldDB" id="A0A7G9GMF7"/>
<reference evidence="10 11" key="1">
    <citation type="submission" date="2020-08" db="EMBL/GenBank/DDBJ databases">
        <authorList>
            <person name="Liu C."/>
            <person name="Sun Q."/>
        </authorList>
    </citation>
    <scope>NUCLEOTIDE SEQUENCE [LARGE SCALE GENOMIC DNA]</scope>
    <source>
        <strain evidence="10 11">NSJ-61</strain>
    </source>
</reference>
<protein>
    <recommendedName>
        <fullName evidence="8">Cytidylate kinase</fullName>
        <shortName evidence="8">CK</shortName>
        <ecNumber evidence="8">2.7.4.25</ecNumber>
    </recommendedName>
    <alternativeName>
        <fullName evidence="8">Cytidine monophosphate kinase</fullName>
        <shortName evidence="8">CMP kinase</shortName>
    </alternativeName>
</protein>
<dbReference type="EMBL" id="CP060636">
    <property type="protein sequence ID" value="QNM11989.1"/>
    <property type="molecule type" value="Genomic_DNA"/>
</dbReference>
<dbReference type="RefSeq" id="WP_117453624.1">
    <property type="nucleotide sequence ID" value="NZ_CP060636.1"/>
</dbReference>
<evidence type="ECO:0000313" key="11">
    <source>
        <dbReference type="Proteomes" id="UP000515856"/>
    </source>
</evidence>
<dbReference type="GO" id="GO:0005829">
    <property type="term" value="C:cytosol"/>
    <property type="evidence" value="ECO:0007669"/>
    <property type="project" value="TreeGrafter"/>
</dbReference>
<evidence type="ECO:0000259" key="9">
    <source>
        <dbReference type="Pfam" id="PF02224"/>
    </source>
</evidence>
<feature type="binding site" evidence="8">
    <location>
        <begin position="10"/>
        <end position="18"/>
    </location>
    <ligand>
        <name>ATP</name>
        <dbReference type="ChEBI" id="CHEBI:30616"/>
    </ligand>
</feature>
<keyword evidence="4 8" id="KW-0418">Kinase</keyword>
<dbReference type="SUPFAM" id="SSF52540">
    <property type="entry name" value="P-loop containing nucleoside triphosphate hydrolases"/>
    <property type="match status" value="1"/>
</dbReference>
<name>A0A7G9GMF7_9FIRM</name>
<dbReference type="HAMAP" id="MF_00238">
    <property type="entry name" value="Cytidyl_kinase_type1"/>
    <property type="match status" value="1"/>
</dbReference>
<evidence type="ECO:0000313" key="10">
    <source>
        <dbReference type="EMBL" id="QNM11989.1"/>
    </source>
</evidence>
<dbReference type="GO" id="GO:0036431">
    <property type="term" value="F:dCMP kinase activity"/>
    <property type="evidence" value="ECO:0007669"/>
    <property type="project" value="InterPro"/>
</dbReference>
<evidence type="ECO:0000256" key="7">
    <source>
        <dbReference type="ARBA" id="ARBA00048478"/>
    </source>
</evidence>
<dbReference type="GO" id="GO:0005524">
    <property type="term" value="F:ATP binding"/>
    <property type="evidence" value="ECO:0007669"/>
    <property type="project" value="UniProtKB-UniRule"/>
</dbReference>
<dbReference type="InterPro" id="IPR003136">
    <property type="entry name" value="Cytidylate_kin"/>
</dbReference>
<dbReference type="PANTHER" id="PTHR21299">
    <property type="entry name" value="CYTIDYLATE KINASE/PANTOATE-BETA-ALANINE LIGASE"/>
    <property type="match status" value="1"/>
</dbReference>
<evidence type="ECO:0000256" key="3">
    <source>
        <dbReference type="ARBA" id="ARBA00022741"/>
    </source>
</evidence>
<evidence type="ECO:0000256" key="1">
    <source>
        <dbReference type="ARBA" id="ARBA00009427"/>
    </source>
</evidence>
<evidence type="ECO:0000256" key="4">
    <source>
        <dbReference type="ARBA" id="ARBA00022777"/>
    </source>
</evidence>
<dbReference type="Gene3D" id="3.40.50.300">
    <property type="entry name" value="P-loop containing nucleotide triphosphate hydrolases"/>
    <property type="match status" value="1"/>
</dbReference>
<keyword evidence="11" id="KW-1185">Reference proteome</keyword>
<dbReference type="GO" id="GO:0006220">
    <property type="term" value="P:pyrimidine nucleotide metabolic process"/>
    <property type="evidence" value="ECO:0007669"/>
    <property type="project" value="UniProtKB-UniRule"/>
</dbReference>
<comment type="catalytic activity">
    <reaction evidence="7 8">
        <text>CMP + ATP = CDP + ADP</text>
        <dbReference type="Rhea" id="RHEA:11600"/>
        <dbReference type="ChEBI" id="CHEBI:30616"/>
        <dbReference type="ChEBI" id="CHEBI:58069"/>
        <dbReference type="ChEBI" id="CHEBI:60377"/>
        <dbReference type="ChEBI" id="CHEBI:456216"/>
        <dbReference type="EC" id="2.7.4.25"/>
    </reaction>
</comment>
<evidence type="ECO:0000256" key="8">
    <source>
        <dbReference type="HAMAP-Rule" id="MF_00238"/>
    </source>
</evidence>
<feature type="domain" description="Cytidylate kinase" evidence="9">
    <location>
        <begin position="6"/>
        <end position="216"/>
    </location>
</feature>
<dbReference type="NCBIfam" id="TIGR00017">
    <property type="entry name" value="cmk"/>
    <property type="match status" value="1"/>
</dbReference>
<dbReference type="Pfam" id="PF02224">
    <property type="entry name" value="Cytidylate_kin"/>
    <property type="match status" value="1"/>
</dbReference>
<dbReference type="InterPro" id="IPR027417">
    <property type="entry name" value="P-loop_NTPase"/>
</dbReference>
<dbReference type="PANTHER" id="PTHR21299:SF2">
    <property type="entry name" value="CYTIDYLATE KINASE"/>
    <property type="match status" value="1"/>
</dbReference>
<dbReference type="Proteomes" id="UP000515856">
    <property type="component" value="Chromosome"/>
</dbReference>
<accession>A0A7G9GMF7</accession>
<comment type="subcellular location">
    <subcellularLocation>
        <location evidence="8">Cytoplasm</location>
    </subcellularLocation>
</comment>
<dbReference type="CDD" id="cd02020">
    <property type="entry name" value="CMPK"/>
    <property type="match status" value="1"/>
</dbReference>
<dbReference type="EC" id="2.7.4.25" evidence="8"/>